<comment type="caution">
    <text evidence="3">The sequence shown here is derived from an EMBL/GenBank/DDBJ whole genome shotgun (WGS) entry which is preliminary data.</text>
</comment>
<dbReference type="EMBL" id="SPNV01000042">
    <property type="protein sequence ID" value="KAF5863933.1"/>
    <property type="molecule type" value="Genomic_DNA"/>
</dbReference>
<evidence type="ECO:0000259" key="2">
    <source>
        <dbReference type="PROSITE" id="PS50157"/>
    </source>
</evidence>
<name>A0A8H6A6Z2_PETAA</name>
<dbReference type="AlphaFoldDB" id="A0A8H6A6Z2"/>
<evidence type="ECO:0000313" key="4">
    <source>
        <dbReference type="Proteomes" id="UP000541154"/>
    </source>
</evidence>
<gene>
    <name evidence="3" type="ORF">ETB97_009040</name>
</gene>
<feature type="domain" description="C2H2-type" evidence="2">
    <location>
        <begin position="127"/>
        <end position="159"/>
    </location>
</feature>
<keyword evidence="1" id="KW-0863">Zinc-finger</keyword>
<reference evidence="3 4" key="1">
    <citation type="submission" date="2019-04" db="EMBL/GenBank/DDBJ databases">
        <title>Aspergillus burnettii sp. nov., novel species from soil in southeast Queensland.</title>
        <authorList>
            <person name="Gilchrist C.L.M."/>
            <person name="Pitt J.I."/>
            <person name="Lange L."/>
            <person name="Lacey H.J."/>
            <person name="Vuong D."/>
            <person name="Midgley D.J."/>
            <person name="Greenfield P."/>
            <person name="Bradbury M."/>
            <person name="Lacey E."/>
            <person name="Busk P.K."/>
            <person name="Pilgaard B."/>
            <person name="Chooi Y.H."/>
            <person name="Piggott A.M."/>
        </authorList>
    </citation>
    <scope>NUCLEOTIDE SEQUENCE [LARGE SCALE GENOMIC DNA]</scope>
    <source>
        <strain evidence="3 4">FRR 5400</strain>
    </source>
</reference>
<evidence type="ECO:0000256" key="1">
    <source>
        <dbReference type="PROSITE-ProRule" id="PRU00042"/>
    </source>
</evidence>
<protein>
    <recommendedName>
        <fullName evidence="2">C2H2-type domain-containing protein</fullName>
    </recommendedName>
</protein>
<dbReference type="Proteomes" id="UP000541154">
    <property type="component" value="Unassembled WGS sequence"/>
</dbReference>
<proteinExistence type="predicted"/>
<accession>A0A8H6A6Z2</accession>
<keyword evidence="4" id="KW-1185">Reference proteome</keyword>
<keyword evidence="1" id="KW-0862">Zinc</keyword>
<dbReference type="PROSITE" id="PS50157">
    <property type="entry name" value="ZINC_FINGER_C2H2_2"/>
    <property type="match status" value="1"/>
</dbReference>
<dbReference type="InterPro" id="IPR013087">
    <property type="entry name" value="Znf_C2H2_type"/>
</dbReference>
<dbReference type="GO" id="GO:0008270">
    <property type="term" value="F:zinc ion binding"/>
    <property type="evidence" value="ECO:0007669"/>
    <property type="project" value="UniProtKB-KW"/>
</dbReference>
<keyword evidence="1" id="KW-0479">Metal-binding</keyword>
<organism evidence="3 4">
    <name type="scientific">Petromyces alliaceus</name>
    <name type="common">Aspergillus alliaceus</name>
    <dbReference type="NCBI Taxonomy" id="209559"/>
    <lineage>
        <taxon>Eukaryota</taxon>
        <taxon>Fungi</taxon>
        <taxon>Dikarya</taxon>
        <taxon>Ascomycota</taxon>
        <taxon>Pezizomycotina</taxon>
        <taxon>Eurotiomycetes</taxon>
        <taxon>Eurotiomycetidae</taxon>
        <taxon>Eurotiales</taxon>
        <taxon>Aspergillaceae</taxon>
        <taxon>Aspergillus</taxon>
        <taxon>Aspergillus subgen. Circumdati</taxon>
    </lineage>
</organism>
<evidence type="ECO:0000313" key="3">
    <source>
        <dbReference type="EMBL" id="KAF5863933.1"/>
    </source>
</evidence>
<sequence length="457" mass="52310">MASLQREEETLKSIIRNSPHRYIFPPCFKLFPREDLLNRHISEQRDDTHAWLRKGDLKERTDAEEFLVYYRQSVNTSVAAADIPPAPDCFGVNFVVEHYHSFPHARASLQRRVETLKKIIQVSYIDFVCPICLKGFPRPAVLYDHFRKQGEDTHAQPAEITAKEQWEMEMHAGLAKRTSRKQWDMEDFLTCYRHTTQRTLEVNIEYIRSRLSINRYAALCQLEALGASIRPEELPMGHHCFKWQYVLEHNRAESQRFTDEGRLYSPSEHLGSRGIASGHQLNYTAPVYSDKEPRGVHCSDSEVEPGLCAFTVPDNRTHLQFLDNEEVEARIIALIPQMESWLYGALPIPDKVDSQINNSGVVFPTTEIDLPLIPVRDLLYKGIGTFTLLRTYKETTTPYNFAQSICTVLRVNRVGKIGQQEIGSAKSIWVGRQTALSAGLILLITRPPGMVTGKEPE</sequence>